<dbReference type="GO" id="GO:0005948">
    <property type="term" value="C:acetolactate synthase complex"/>
    <property type="evidence" value="ECO:0007669"/>
    <property type="project" value="TreeGrafter"/>
</dbReference>
<dbReference type="PANTHER" id="PTHR18968:SF142">
    <property type="entry name" value="ACETOLACTATE SYNTHASE"/>
    <property type="match status" value="1"/>
</dbReference>
<dbReference type="InterPro" id="IPR029061">
    <property type="entry name" value="THDP-binding"/>
</dbReference>
<comment type="caution">
    <text evidence="4">The sequence shown here is derived from an EMBL/GenBank/DDBJ whole genome shotgun (WGS) entry which is preliminary data.</text>
</comment>
<dbReference type="InterPro" id="IPR029035">
    <property type="entry name" value="DHS-like_NAD/FAD-binding_dom"/>
</dbReference>
<dbReference type="Pfam" id="PF02776">
    <property type="entry name" value="TPP_enzyme_N"/>
    <property type="match status" value="1"/>
</dbReference>
<dbReference type="GO" id="GO:0003984">
    <property type="term" value="F:acetolactate synthase activity"/>
    <property type="evidence" value="ECO:0007669"/>
    <property type="project" value="TreeGrafter"/>
</dbReference>
<dbReference type="GO" id="GO:0009097">
    <property type="term" value="P:isoleucine biosynthetic process"/>
    <property type="evidence" value="ECO:0007669"/>
    <property type="project" value="TreeGrafter"/>
</dbReference>
<accession>A0A0F9B840</accession>
<dbReference type="Pfam" id="PF00205">
    <property type="entry name" value="TPP_enzyme_M"/>
    <property type="match status" value="1"/>
</dbReference>
<dbReference type="EMBL" id="LAZR01042243">
    <property type="protein sequence ID" value="KKL09997.1"/>
    <property type="molecule type" value="Genomic_DNA"/>
</dbReference>
<dbReference type="GO" id="GO:0009099">
    <property type="term" value="P:L-valine biosynthetic process"/>
    <property type="evidence" value="ECO:0007669"/>
    <property type="project" value="TreeGrafter"/>
</dbReference>
<reference evidence="4" key="1">
    <citation type="journal article" date="2015" name="Nature">
        <title>Complex archaea that bridge the gap between prokaryotes and eukaryotes.</title>
        <authorList>
            <person name="Spang A."/>
            <person name="Saw J.H."/>
            <person name="Jorgensen S.L."/>
            <person name="Zaremba-Niedzwiedzka K."/>
            <person name="Martijn J."/>
            <person name="Lind A.E."/>
            <person name="van Eijk R."/>
            <person name="Schleper C."/>
            <person name="Guy L."/>
            <person name="Ettema T.J."/>
        </authorList>
    </citation>
    <scope>NUCLEOTIDE SEQUENCE</scope>
</reference>
<evidence type="ECO:0000259" key="2">
    <source>
        <dbReference type="Pfam" id="PF00205"/>
    </source>
</evidence>
<gene>
    <name evidence="4" type="ORF">LCGC14_2560260</name>
</gene>
<dbReference type="GO" id="GO:0000287">
    <property type="term" value="F:magnesium ion binding"/>
    <property type="evidence" value="ECO:0007669"/>
    <property type="project" value="InterPro"/>
</dbReference>
<dbReference type="InterPro" id="IPR012001">
    <property type="entry name" value="Thiamin_PyroP_enz_TPP-bd_dom"/>
</dbReference>
<dbReference type="AlphaFoldDB" id="A0A0F9B840"/>
<dbReference type="Gene3D" id="3.40.50.1220">
    <property type="entry name" value="TPP-binding domain"/>
    <property type="match status" value="1"/>
</dbReference>
<dbReference type="FunFam" id="3.40.50.970:FF:000007">
    <property type="entry name" value="Acetolactate synthase"/>
    <property type="match status" value="1"/>
</dbReference>
<dbReference type="GO" id="GO:0030976">
    <property type="term" value="F:thiamine pyrophosphate binding"/>
    <property type="evidence" value="ECO:0007669"/>
    <property type="project" value="InterPro"/>
</dbReference>
<evidence type="ECO:0000313" key="4">
    <source>
        <dbReference type="EMBL" id="KKL09997.1"/>
    </source>
</evidence>
<dbReference type="InterPro" id="IPR045229">
    <property type="entry name" value="TPP_enz"/>
</dbReference>
<dbReference type="SUPFAM" id="SSF52518">
    <property type="entry name" value="Thiamin diphosphate-binding fold (THDP-binding)"/>
    <property type="match status" value="1"/>
</dbReference>
<dbReference type="SUPFAM" id="SSF52467">
    <property type="entry name" value="DHS-like NAD/FAD-binding domain"/>
    <property type="match status" value="1"/>
</dbReference>
<feature type="domain" description="Thiamine pyrophosphate enzyme N-terminal TPP-binding" evidence="3">
    <location>
        <begin position="3"/>
        <end position="107"/>
    </location>
</feature>
<comment type="similarity">
    <text evidence="1">Belongs to the TPP enzyme family.</text>
</comment>
<dbReference type="Gene3D" id="3.40.50.970">
    <property type="match status" value="1"/>
</dbReference>
<evidence type="ECO:0000259" key="3">
    <source>
        <dbReference type="Pfam" id="PF02776"/>
    </source>
</evidence>
<name>A0A0F9B840_9ZZZZ</name>
<sequence length="333" mass="36575">MIKVSDYLADRVAGLGVKHVFMITGGGAMHLNDSFGRNKDLEFVCNHHEQACAIAAEGYSRVSGNIGVAVVTTGPGGTNAITGVLGQWHDSISALYISGQVKYETTVASTGLSLRQLGDQEADIVSLVKPITKYAVMVTDPKSIRYHFEKALYLAKSGRPGPVWIDIPLDVQASLVNEDELRSYEPEDESESSFDKERVRAQAESLVARIKESRRPVILAGSGIRTANANESFLKLVDLLKIPVLTAWNAHDIMYDSHPRYFGKPSTVGDRPGNFIIQNSDLMISIGCRLNVRQIGYEFKSFAREAFRAIVDIDDTELKKPTIFPDMAVHSDA</sequence>
<dbReference type="GO" id="GO:0050660">
    <property type="term" value="F:flavin adenine dinucleotide binding"/>
    <property type="evidence" value="ECO:0007669"/>
    <property type="project" value="TreeGrafter"/>
</dbReference>
<feature type="domain" description="Thiamine pyrophosphate enzyme central" evidence="2">
    <location>
        <begin position="205"/>
        <end position="332"/>
    </location>
</feature>
<feature type="non-terminal residue" evidence="4">
    <location>
        <position position="333"/>
    </location>
</feature>
<organism evidence="4">
    <name type="scientific">marine sediment metagenome</name>
    <dbReference type="NCBI Taxonomy" id="412755"/>
    <lineage>
        <taxon>unclassified sequences</taxon>
        <taxon>metagenomes</taxon>
        <taxon>ecological metagenomes</taxon>
    </lineage>
</organism>
<dbReference type="InterPro" id="IPR012000">
    <property type="entry name" value="Thiamin_PyroP_enz_cen_dom"/>
</dbReference>
<protein>
    <recommendedName>
        <fullName evidence="5">Thiamine pyrophosphate enzyme N-terminal TPP-binding domain-containing protein</fullName>
    </recommendedName>
</protein>
<evidence type="ECO:0000256" key="1">
    <source>
        <dbReference type="ARBA" id="ARBA00007812"/>
    </source>
</evidence>
<dbReference type="PANTHER" id="PTHR18968">
    <property type="entry name" value="THIAMINE PYROPHOSPHATE ENZYMES"/>
    <property type="match status" value="1"/>
</dbReference>
<evidence type="ECO:0008006" key="5">
    <source>
        <dbReference type="Google" id="ProtNLM"/>
    </source>
</evidence>
<dbReference type="CDD" id="cd07035">
    <property type="entry name" value="TPP_PYR_POX_like"/>
    <property type="match status" value="1"/>
</dbReference>
<proteinExistence type="inferred from homology"/>